<evidence type="ECO:0000313" key="2">
    <source>
        <dbReference type="EMBL" id="PHH06251.1"/>
    </source>
</evidence>
<name>A0A4U9ITJ2_9ENTR</name>
<reference evidence="3 5" key="3">
    <citation type="submission" date="2019-05" db="EMBL/GenBank/DDBJ databases">
        <authorList>
            <consortium name="Pathogen Informatics"/>
        </authorList>
    </citation>
    <scope>NUCLEOTIDE SEQUENCE [LARGE SCALE GENOMIC DNA]</scope>
    <source>
        <strain evidence="3 5">NCTC13032</strain>
    </source>
</reference>
<dbReference type="EMBL" id="PDLK01000002">
    <property type="protein sequence ID" value="PHH06251.1"/>
    <property type="molecule type" value="Genomic_DNA"/>
</dbReference>
<gene>
    <name evidence="2" type="ORF">CRX53_21060</name>
    <name evidence="3" type="ORF">NCTC13032_06862</name>
</gene>
<dbReference type="EMBL" id="LR590464">
    <property type="protein sequence ID" value="VTP81574.1"/>
    <property type="molecule type" value="Genomic_DNA"/>
</dbReference>
<evidence type="ECO:0000313" key="5">
    <source>
        <dbReference type="Proteomes" id="UP000310719"/>
    </source>
</evidence>
<protein>
    <submittedName>
        <fullName evidence="2">DUF2531 domain-containing protein</fullName>
    </submittedName>
    <submittedName>
        <fullName evidence="3">Protein of uncharacterized function (DUF2531)</fullName>
    </submittedName>
</protein>
<dbReference type="InterPro" id="IPR019684">
    <property type="entry name" value="HofP"/>
</dbReference>
<feature type="region of interest" description="Disordered" evidence="1">
    <location>
        <begin position="94"/>
        <end position="131"/>
    </location>
</feature>
<dbReference type="Proteomes" id="UP000222768">
    <property type="component" value="Unassembled WGS sequence"/>
</dbReference>
<reference evidence="2" key="2">
    <citation type="submission" date="2017-09" db="EMBL/GenBank/DDBJ databases">
        <title>FDA dAtabase for Regulatory Grade micrObial Sequences (FDA-ARGOS): Supporting development and validation of Infectious Disease Dx tests.</title>
        <authorList>
            <person name="Minogue T."/>
            <person name="Wolcott M."/>
            <person name="Wasieloski L."/>
            <person name="Aguilar W."/>
            <person name="Moore D."/>
            <person name="Tallon L.J."/>
            <person name="Sadzewicz L."/>
            <person name="Ott S."/>
            <person name="Zhao X."/>
            <person name="Nagaraj S."/>
            <person name="Vavikolanu K."/>
            <person name="Aluvathingal J."/>
            <person name="Nadendla S."/>
            <person name="Sichtig H."/>
        </authorList>
    </citation>
    <scope>NUCLEOTIDE SEQUENCE</scope>
    <source>
        <strain evidence="2">FDAARGOS_404</strain>
    </source>
</reference>
<dbReference type="STRING" id="83655.APT61_01795"/>
<evidence type="ECO:0000313" key="3">
    <source>
        <dbReference type="EMBL" id="VTP81574.1"/>
    </source>
</evidence>
<dbReference type="RefSeq" id="WP_032614801.1">
    <property type="nucleotide sequence ID" value="NZ_CP083630.1"/>
</dbReference>
<dbReference type="AlphaFoldDB" id="A0A4U9ITJ2"/>
<dbReference type="Proteomes" id="UP000310719">
    <property type="component" value="Chromosome"/>
</dbReference>
<evidence type="ECO:0000313" key="4">
    <source>
        <dbReference type="Proteomes" id="UP000222768"/>
    </source>
</evidence>
<proteinExistence type="predicted"/>
<accession>A0A4U9ITJ2</accession>
<dbReference type="Pfam" id="PF10748">
    <property type="entry name" value="HofP"/>
    <property type="match status" value="1"/>
</dbReference>
<sequence length="131" mass="14406">MRVKCGVLLLLPLLLGLRDPFQPPESRCPDATLHQWRYVGVVLGAVPVAIVRDETSRWLRLRRGDTLAQGSRVAALNEKELVINMPGACELPQWRWQRQGTKQDENRDRGITADGQPGAGREASTGEPGGG</sequence>
<evidence type="ECO:0000256" key="1">
    <source>
        <dbReference type="SAM" id="MobiDB-lite"/>
    </source>
</evidence>
<organism evidence="3 5">
    <name type="scientific">Leclercia adecarboxylata</name>
    <dbReference type="NCBI Taxonomy" id="83655"/>
    <lineage>
        <taxon>Bacteria</taxon>
        <taxon>Pseudomonadati</taxon>
        <taxon>Pseudomonadota</taxon>
        <taxon>Gammaproteobacteria</taxon>
        <taxon>Enterobacterales</taxon>
        <taxon>Enterobacteriaceae</taxon>
        <taxon>Leclercia</taxon>
    </lineage>
</organism>
<feature type="compositionally biased region" description="Basic and acidic residues" evidence="1">
    <location>
        <begin position="101"/>
        <end position="111"/>
    </location>
</feature>
<reference evidence="4" key="1">
    <citation type="submission" date="2017-09" db="EMBL/GenBank/DDBJ databases">
        <title>FDA dAtabase for Regulatory Grade micrObial Sequences (FDA-ARGOS): Supporting development and validation of Infectious Disease Dx tests.</title>
        <authorList>
            <person name="Minogue T."/>
            <person name="Wolcott M."/>
            <person name="Wasieloski L."/>
            <person name="Aguilar W."/>
            <person name="Moore D."/>
            <person name="Tallon L."/>
            <person name="Sadzewicz L."/>
            <person name="Ott S."/>
            <person name="Zhao X."/>
            <person name="Nagaraj S."/>
            <person name="Vavikolanu K."/>
            <person name="Aluvathingal J."/>
            <person name="Nadendla S."/>
            <person name="Sichtig H."/>
        </authorList>
    </citation>
    <scope>NUCLEOTIDE SEQUENCE [LARGE SCALE GENOMIC DNA]</scope>
    <source>
        <strain evidence="4">FDAARGOS_404</strain>
    </source>
</reference>